<dbReference type="Proteomes" id="UP000022835">
    <property type="component" value="Unassembled WGS sequence"/>
</dbReference>
<keyword evidence="4" id="KW-1185">Reference proteome</keyword>
<feature type="region of interest" description="Disordered" evidence="1">
    <location>
        <begin position="1"/>
        <end position="20"/>
    </location>
</feature>
<evidence type="ECO:0000313" key="4">
    <source>
        <dbReference type="Proteomes" id="UP000022835"/>
    </source>
</evidence>
<dbReference type="SUPFAM" id="SSF46785">
    <property type="entry name" value="Winged helix' DNA-binding domain"/>
    <property type="match status" value="1"/>
</dbReference>
<reference evidence="3" key="1">
    <citation type="submission" date="2014-05" db="EMBL/GenBank/DDBJ databases">
        <title>Genome sequence of Mycobacterium aromaticivorans strain JS19b1T (= DSM 45407T).</title>
        <authorList>
            <person name="Kwak Y."/>
            <person name="Park G.-S."/>
            <person name="Li Q.X."/>
            <person name="Lee S.-E."/>
            <person name="Shin J.-H."/>
        </authorList>
    </citation>
    <scope>NUCLEOTIDE SEQUENCE [LARGE SCALE GENOMIC DNA]</scope>
    <source>
        <strain evidence="3">JS19b1</strain>
    </source>
</reference>
<dbReference type="PANTHER" id="PTHR39515:SF2">
    <property type="entry name" value="HTH-TYPE TRANSCRIPTIONAL REGULATOR RV0880"/>
    <property type="match status" value="1"/>
</dbReference>
<sequence length="161" mass="17614">MVGMTPTPTQEHPGAASTSHAGLGSELLTVVARLNRLATQRIRLPLPWAQARLLSTIDDQGEARISDLAELDHCSQPTMTTQVRRLEDAGLVARTPDPDDARAVRIRITPEGKTMLTQVRADRAAVIDPRIERLSDEDREILSTAVGALHRLLDDLDTSPK</sequence>
<dbReference type="PANTHER" id="PTHR39515">
    <property type="entry name" value="CONSERVED PROTEIN"/>
    <property type="match status" value="1"/>
</dbReference>
<organism evidence="3 4">
    <name type="scientific">Mycolicibacterium aromaticivorans JS19b1 = JCM 16368</name>
    <dbReference type="NCBI Taxonomy" id="1440774"/>
    <lineage>
        <taxon>Bacteria</taxon>
        <taxon>Bacillati</taxon>
        <taxon>Actinomycetota</taxon>
        <taxon>Actinomycetes</taxon>
        <taxon>Mycobacteriales</taxon>
        <taxon>Mycobacteriaceae</taxon>
        <taxon>Mycolicibacterium</taxon>
    </lineage>
</organism>
<accession>A0A064CM10</accession>
<dbReference type="Gene3D" id="1.10.10.10">
    <property type="entry name" value="Winged helix-like DNA-binding domain superfamily/Winged helix DNA-binding domain"/>
    <property type="match status" value="1"/>
</dbReference>
<gene>
    <name evidence="3" type="ORF">Y900_022515</name>
</gene>
<name>A0A064CM10_9MYCO</name>
<dbReference type="GO" id="GO:0003700">
    <property type="term" value="F:DNA-binding transcription factor activity"/>
    <property type="evidence" value="ECO:0007669"/>
    <property type="project" value="InterPro"/>
</dbReference>
<evidence type="ECO:0000256" key="1">
    <source>
        <dbReference type="SAM" id="MobiDB-lite"/>
    </source>
</evidence>
<dbReference type="SMART" id="SM00347">
    <property type="entry name" value="HTH_MARR"/>
    <property type="match status" value="1"/>
</dbReference>
<dbReference type="AlphaFoldDB" id="A0A064CM10"/>
<dbReference type="InterPro" id="IPR052526">
    <property type="entry name" value="HTH-type_Bedaq_tolerance"/>
</dbReference>
<comment type="caution">
    <text evidence="3">The sequence shown here is derived from an EMBL/GenBank/DDBJ whole genome shotgun (WGS) entry which is preliminary data.</text>
</comment>
<evidence type="ECO:0000313" key="3">
    <source>
        <dbReference type="EMBL" id="KDF01630.1"/>
    </source>
</evidence>
<dbReference type="Pfam" id="PF01047">
    <property type="entry name" value="MarR"/>
    <property type="match status" value="1"/>
</dbReference>
<dbReference type="STRING" id="1440774.Y900_022515"/>
<dbReference type="PROSITE" id="PS50995">
    <property type="entry name" value="HTH_MARR_2"/>
    <property type="match status" value="1"/>
</dbReference>
<dbReference type="PRINTS" id="PR00598">
    <property type="entry name" value="HTHMARR"/>
</dbReference>
<evidence type="ECO:0000259" key="2">
    <source>
        <dbReference type="PROSITE" id="PS50995"/>
    </source>
</evidence>
<dbReference type="InterPro" id="IPR000835">
    <property type="entry name" value="HTH_MarR-typ"/>
</dbReference>
<dbReference type="InterPro" id="IPR036388">
    <property type="entry name" value="WH-like_DNA-bd_sf"/>
</dbReference>
<protein>
    <submittedName>
        <fullName evidence="3">MarR family transcriptional regulator</fullName>
    </submittedName>
</protein>
<dbReference type="InterPro" id="IPR036390">
    <property type="entry name" value="WH_DNA-bd_sf"/>
</dbReference>
<proteinExistence type="predicted"/>
<dbReference type="EMBL" id="JALN02000001">
    <property type="protein sequence ID" value="KDF01630.1"/>
    <property type="molecule type" value="Genomic_DNA"/>
</dbReference>
<dbReference type="eggNOG" id="COG1846">
    <property type="taxonomic scope" value="Bacteria"/>
</dbReference>
<feature type="domain" description="HTH marR-type" evidence="2">
    <location>
        <begin position="20"/>
        <end position="154"/>
    </location>
</feature>